<keyword evidence="1" id="KW-0723">Serine/threonine-protein kinase</keyword>
<reference evidence="3 4" key="1">
    <citation type="submission" date="2024-10" db="EMBL/GenBank/DDBJ databases">
        <title>The Natural Products Discovery Center: Release of the First 8490 Sequenced Strains for Exploring Actinobacteria Biosynthetic Diversity.</title>
        <authorList>
            <person name="Kalkreuter E."/>
            <person name="Kautsar S.A."/>
            <person name="Yang D."/>
            <person name="Bader C.D."/>
            <person name="Teijaro C.N."/>
            <person name="Fluegel L."/>
            <person name="Davis C.M."/>
            <person name="Simpson J.R."/>
            <person name="Lauterbach L."/>
            <person name="Steele A.D."/>
            <person name="Gui C."/>
            <person name="Meng S."/>
            <person name="Li G."/>
            <person name="Viehrig K."/>
            <person name="Ye F."/>
            <person name="Su P."/>
            <person name="Kiefer A.F."/>
            <person name="Nichols A."/>
            <person name="Cepeda A.J."/>
            <person name="Yan W."/>
            <person name="Fan B."/>
            <person name="Jiang Y."/>
            <person name="Adhikari A."/>
            <person name="Zheng C.-J."/>
            <person name="Schuster L."/>
            <person name="Cowan T.M."/>
            <person name="Smanski M.J."/>
            <person name="Chevrette M.G."/>
            <person name="De Carvalho L.P.S."/>
            <person name="Shen B."/>
        </authorList>
    </citation>
    <scope>NUCLEOTIDE SEQUENCE [LARGE SCALE GENOMIC DNA]</scope>
    <source>
        <strain evidence="3 4">NPDC002173</strain>
    </source>
</reference>
<sequence>MKQAFGGRTTSTARIASTGRAGSAAYGAAATRATIYERAGYATERLAPVLGEKWIPRDGRCLASARRFVHDVAVDWKATSDIPELAELLVSELVTNALTHGAVGVPATSTVRISVSRERELLVVDVHDPCPALPRRCRARDLDVGGRGLAIVETFSHDWGWTLTSYGKSVWFQLLAWP</sequence>
<evidence type="ECO:0000259" key="2">
    <source>
        <dbReference type="Pfam" id="PF13581"/>
    </source>
</evidence>
<dbReference type="CDD" id="cd16936">
    <property type="entry name" value="HATPase_RsbW-like"/>
    <property type="match status" value="1"/>
</dbReference>
<dbReference type="GO" id="GO:0005524">
    <property type="term" value="F:ATP binding"/>
    <property type="evidence" value="ECO:0007669"/>
    <property type="project" value="UniProtKB-KW"/>
</dbReference>
<evidence type="ECO:0000256" key="1">
    <source>
        <dbReference type="ARBA" id="ARBA00022527"/>
    </source>
</evidence>
<dbReference type="PANTHER" id="PTHR35526">
    <property type="entry name" value="ANTI-SIGMA-F FACTOR RSBW-RELATED"/>
    <property type="match status" value="1"/>
</dbReference>
<dbReference type="InterPro" id="IPR003594">
    <property type="entry name" value="HATPase_dom"/>
</dbReference>
<dbReference type="RefSeq" id="WP_067130982.1">
    <property type="nucleotide sequence ID" value="NZ_BBYJ01000008.1"/>
</dbReference>
<protein>
    <submittedName>
        <fullName evidence="3">ATP-binding protein</fullName>
    </submittedName>
</protein>
<dbReference type="PANTHER" id="PTHR35526:SF3">
    <property type="entry name" value="ANTI-SIGMA-F FACTOR RSBW"/>
    <property type="match status" value="1"/>
</dbReference>
<keyword evidence="1" id="KW-0418">Kinase</keyword>
<proteinExistence type="predicted"/>
<gene>
    <name evidence="3" type="ORF">ACFYXI_18150</name>
</gene>
<feature type="domain" description="Histidine kinase/HSP90-like ATPase" evidence="2">
    <location>
        <begin position="61"/>
        <end position="173"/>
    </location>
</feature>
<accession>A0ABW6SRA6</accession>
<dbReference type="Pfam" id="PF13581">
    <property type="entry name" value="HATPase_c_2"/>
    <property type="match status" value="1"/>
</dbReference>
<keyword evidence="3" id="KW-0547">Nucleotide-binding</keyword>
<keyword evidence="3" id="KW-0067">ATP-binding</keyword>
<keyword evidence="1" id="KW-0808">Transferase</keyword>
<evidence type="ECO:0000313" key="4">
    <source>
        <dbReference type="Proteomes" id="UP001602013"/>
    </source>
</evidence>
<dbReference type="InterPro" id="IPR036890">
    <property type="entry name" value="HATPase_C_sf"/>
</dbReference>
<evidence type="ECO:0000313" key="3">
    <source>
        <dbReference type="EMBL" id="MFF3667522.1"/>
    </source>
</evidence>
<name>A0ABW6SRA6_9ACTN</name>
<dbReference type="Proteomes" id="UP001602013">
    <property type="component" value="Unassembled WGS sequence"/>
</dbReference>
<dbReference type="EMBL" id="JBIASD010000011">
    <property type="protein sequence ID" value="MFF3667522.1"/>
    <property type="molecule type" value="Genomic_DNA"/>
</dbReference>
<dbReference type="Gene3D" id="3.30.565.10">
    <property type="entry name" value="Histidine kinase-like ATPase, C-terminal domain"/>
    <property type="match status" value="1"/>
</dbReference>
<organism evidence="3 4">
    <name type="scientific">Microtetraspora malaysiensis</name>
    <dbReference type="NCBI Taxonomy" id="161358"/>
    <lineage>
        <taxon>Bacteria</taxon>
        <taxon>Bacillati</taxon>
        <taxon>Actinomycetota</taxon>
        <taxon>Actinomycetes</taxon>
        <taxon>Streptosporangiales</taxon>
        <taxon>Streptosporangiaceae</taxon>
        <taxon>Microtetraspora</taxon>
    </lineage>
</organism>
<dbReference type="SUPFAM" id="SSF55874">
    <property type="entry name" value="ATPase domain of HSP90 chaperone/DNA topoisomerase II/histidine kinase"/>
    <property type="match status" value="1"/>
</dbReference>
<comment type="caution">
    <text evidence="3">The sequence shown here is derived from an EMBL/GenBank/DDBJ whole genome shotgun (WGS) entry which is preliminary data.</text>
</comment>
<dbReference type="InterPro" id="IPR050267">
    <property type="entry name" value="Anti-sigma-factor_SerPK"/>
</dbReference>
<keyword evidence="4" id="KW-1185">Reference proteome</keyword>